<keyword evidence="6" id="KW-1185">Reference proteome</keyword>
<dbReference type="GO" id="GO:0005096">
    <property type="term" value="F:GTPase activator activity"/>
    <property type="evidence" value="ECO:0000318"/>
    <property type="project" value="GO_Central"/>
</dbReference>
<dbReference type="FunFam" id="1.20.58.90:FF:000001">
    <property type="entry name" value="ralA-binding protein 1"/>
    <property type="match status" value="1"/>
</dbReference>
<dbReference type="GO" id="GO:0006898">
    <property type="term" value="P:receptor-mediated endocytosis"/>
    <property type="evidence" value="ECO:0000318"/>
    <property type="project" value="GO_Central"/>
</dbReference>
<evidence type="ECO:0000256" key="3">
    <source>
        <dbReference type="SAM" id="MobiDB-lite"/>
    </source>
</evidence>
<reference evidence="5" key="2">
    <citation type="journal article" date="2008" name="Genome Biol.">
        <title>Improved genome assembly and evidence-based global gene model set for the chordate Ciona intestinalis: new insight into intron and operon populations.</title>
        <authorList>
            <person name="Satou Y."/>
            <person name="Mineta K."/>
            <person name="Ogasawara M."/>
            <person name="Sasakura Y."/>
            <person name="Shoguchi E."/>
            <person name="Ueno K."/>
            <person name="Yamada L."/>
            <person name="Matsumoto J."/>
            <person name="Wasserscheid J."/>
            <person name="Dewar K."/>
            <person name="Wiley G.B."/>
            <person name="Macmil S.L."/>
            <person name="Roe B.A."/>
            <person name="Zeller R.W."/>
            <person name="Hastings K.E."/>
            <person name="Lemaire P."/>
            <person name="Lindquist E."/>
            <person name="Endo T."/>
            <person name="Hotta K."/>
            <person name="Inaba K."/>
        </authorList>
    </citation>
    <scope>NUCLEOTIDE SEQUENCE [LARGE SCALE GENOMIC DNA]</scope>
    <source>
        <strain evidence="5">wild type</strain>
    </source>
</reference>
<dbReference type="AlphaFoldDB" id="F6ZCY4"/>
<dbReference type="GO" id="GO:0007264">
    <property type="term" value="P:small GTPase-mediated signal transduction"/>
    <property type="evidence" value="ECO:0000318"/>
    <property type="project" value="GO_Central"/>
</dbReference>
<dbReference type="Ensembl" id="ENSCINT00000014118.3">
    <property type="protein sequence ID" value="ENSCINP00000014118.3"/>
    <property type="gene ID" value="ENSCING00000006868.3"/>
</dbReference>
<dbReference type="STRING" id="7719.ENSCINP00000014118"/>
<name>F6ZCY4_CIOIN</name>
<feature type="region of interest" description="Disordered" evidence="3">
    <location>
        <begin position="1"/>
        <end position="126"/>
    </location>
</feature>
<reference evidence="6" key="1">
    <citation type="journal article" date="2002" name="Science">
        <title>The draft genome of Ciona intestinalis: insights into chordate and vertebrate origins.</title>
        <authorList>
            <person name="Dehal P."/>
            <person name="Satou Y."/>
            <person name="Campbell R.K."/>
            <person name="Chapman J."/>
            <person name="Degnan B."/>
            <person name="De Tomaso A."/>
            <person name="Davidson B."/>
            <person name="Di Gregorio A."/>
            <person name="Gelpke M."/>
            <person name="Goodstein D.M."/>
            <person name="Harafuji N."/>
            <person name="Hastings K.E."/>
            <person name="Ho I."/>
            <person name="Hotta K."/>
            <person name="Huang W."/>
            <person name="Kawashima T."/>
            <person name="Lemaire P."/>
            <person name="Martinez D."/>
            <person name="Meinertzhagen I.A."/>
            <person name="Necula S."/>
            <person name="Nonaka M."/>
            <person name="Putnam N."/>
            <person name="Rash S."/>
            <person name="Saiga H."/>
            <person name="Satake M."/>
            <person name="Terry A."/>
            <person name="Yamada L."/>
            <person name="Wang H.G."/>
            <person name="Awazu S."/>
            <person name="Azumi K."/>
            <person name="Boore J."/>
            <person name="Branno M."/>
            <person name="Chin-Bow S."/>
            <person name="DeSantis R."/>
            <person name="Doyle S."/>
            <person name="Francino P."/>
            <person name="Keys D.N."/>
            <person name="Haga S."/>
            <person name="Hayashi H."/>
            <person name="Hino K."/>
            <person name="Imai K.S."/>
            <person name="Inaba K."/>
            <person name="Kano S."/>
            <person name="Kobayashi K."/>
            <person name="Kobayashi M."/>
            <person name="Lee B.I."/>
            <person name="Makabe K.W."/>
            <person name="Manohar C."/>
            <person name="Matassi G."/>
            <person name="Medina M."/>
            <person name="Mochizuki Y."/>
            <person name="Mount S."/>
            <person name="Morishita T."/>
            <person name="Miura S."/>
            <person name="Nakayama A."/>
            <person name="Nishizaka S."/>
            <person name="Nomoto H."/>
            <person name="Ohta F."/>
            <person name="Oishi K."/>
            <person name="Rigoutsos I."/>
            <person name="Sano M."/>
            <person name="Sasaki A."/>
            <person name="Sasakura Y."/>
            <person name="Shoguchi E."/>
            <person name="Shin-i T."/>
            <person name="Spagnuolo A."/>
            <person name="Stainier D."/>
            <person name="Suzuki M.M."/>
            <person name="Tassy O."/>
            <person name="Takatori N."/>
            <person name="Tokuoka M."/>
            <person name="Yagi K."/>
            <person name="Yoshizaki F."/>
            <person name="Wada S."/>
            <person name="Zhang C."/>
            <person name="Hyatt P.D."/>
            <person name="Larimer F."/>
            <person name="Detter C."/>
            <person name="Doggett N."/>
            <person name="Glavina T."/>
            <person name="Hawkins T."/>
            <person name="Richardson P."/>
            <person name="Lucas S."/>
            <person name="Kohara Y."/>
            <person name="Levine M."/>
            <person name="Satoh N."/>
            <person name="Rokhsar D.S."/>
        </authorList>
    </citation>
    <scope>NUCLEOTIDE SEQUENCE [LARGE SCALE GENOMIC DNA]</scope>
</reference>
<dbReference type="Gene3D" id="1.20.58.90">
    <property type="match status" value="1"/>
</dbReference>
<evidence type="ECO:0000256" key="1">
    <source>
        <dbReference type="ARBA" id="ARBA00022468"/>
    </source>
</evidence>
<evidence type="ECO:0000313" key="6">
    <source>
        <dbReference type="Proteomes" id="UP000008144"/>
    </source>
</evidence>
<reference evidence="5" key="3">
    <citation type="submission" date="2025-08" db="UniProtKB">
        <authorList>
            <consortium name="Ensembl"/>
        </authorList>
    </citation>
    <scope>IDENTIFICATION</scope>
</reference>
<sequence length="544" mass="63829">MKEEEVVEEEVVLISNDSEEEKPKKKKHKKEKKKKKSKLSFLKETPAEKAKKTSKSSKFAEVDEPSRKFEKEEKDYQIKNKDQREHENIRKRRDSSSSSSSGDEDLRQKRKKDKKEKTKTKKRITSFPAPTEETLVLNPIFGKSLEEAVTRTGYHDGVPLPAVVRECMDFVEERGITAEGIYRISGIKTKIDELTKIYNREETPDLSKYEPHTVAGVLKSYLRELPDHILTQQCSVKFEEAATKHSKQEKIQGFRDLLSKLPDCNRILVSWLILHFDQIIRHEQQSKMTIQNISIVLSPTLHISHRVLNVFFSYCKDIFSGVERKKLIKPMRWPDWDTTPNFPSEPSEVEAEIRRQEFLLNRLHSLLQAGCKDRRKDERLWEVQRILTQLKRLHKNFQHQQSQTKHAENASDDPEIHVDEEVDDEYDPDVIQLLLEQEREALVEQEELLVMQQELTARIQSEQEEVNRLKGILADFEKSRKKGLEERSSSEDSDDEAELEELCRIRDELLRANRDVERKNDALNLSIHDEREAVVEARVRLRCM</sequence>
<dbReference type="GeneTree" id="ENSGT00940000154639"/>
<feature type="compositionally biased region" description="Basic and acidic residues" evidence="3">
    <location>
        <begin position="58"/>
        <end position="88"/>
    </location>
</feature>
<keyword evidence="2" id="KW-0175">Coiled coil</keyword>
<dbReference type="InParanoid" id="F6ZCY4"/>
<evidence type="ECO:0000256" key="2">
    <source>
        <dbReference type="SAM" id="Coils"/>
    </source>
</evidence>
<dbReference type="FunCoup" id="F6ZCY4">
    <property type="interactions" value="15"/>
</dbReference>
<dbReference type="InterPro" id="IPR008936">
    <property type="entry name" value="Rho_GTPase_activation_prot"/>
</dbReference>
<dbReference type="GO" id="GO:0031267">
    <property type="term" value="F:small GTPase binding"/>
    <property type="evidence" value="ECO:0007669"/>
    <property type="project" value="InterPro"/>
</dbReference>
<dbReference type="PROSITE" id="PS50238">
    <property type="entry name" value="RHOGAP"/>
    <property type="match status" value="1"/>
</dbReference>
<dbReference type="SMART" id="SM00324">
    <property type="entry name" value="RhoGAP"/>
    <property type="match status" value="1"/>
</dbReference>
<accession>F6ZCY4</accession>
<dbReference type="Pfam" id="PF00620">
    <property type="entry name" value="RhoGAP"/>
    <property type="match status" value="1"/>
</dbReference>
<evidence type="ECO:0000259" key="4">
    <source>
        <dbReference type="PROSITE" id="PS50238"/>
    </source>
</evidence>
<dbReference type="OMA" id="AMERTMM"/>
<feature type="coiled-coil region" evidence="2">
    <location>
        <begin position="435"/>
        <end position="526"/>
    </location>
</feature>
<feature type="compositionally biased region" description="Basic residues" evidence="3">
    <location>
        <begin position="24"/>
        <end position="38"/>
    </location>
</feature>
<dbReference type="Proteomes" id="UP000008144">
    <property type="component" value="Chromosome 7"/>
</dbReference>
<feature type="compositionally biased region" description="Basic residues" evidence="3">
    <location>
        <begin position="108"/>
        <end position="124"/>
    </location>
</feature>
<feature type="domain" description="Rho-GAP" evidence="4">
    <location>
        <begin position="143"/>
        <end position="367"/>
    </location>
</feature>
<dbReference type="SUPFAM" id="SSF48350">
    <property type="entry name" value="GTPase activation domain, GAP"/>
    <property type="match status" value="1"/>
</dbReference>
<dbReference type="PANTHER" id="PTHR12783:SF5">
    <property type="entry name" value="RALA-BINDING PROTEIN 1"/>
    <property type="match status" value="1"/>
</dbReference>
<reference evidence="5" key="4">
    <citation type="submission" date="2025-09" db="UniProtKB">
        <authorList>
            <consortium name="Ensembl"/>
        </authorList>
    </citation>
    <scope>IDENTIFICATION</scope>
</reference>
<dbReference type="Pfam" id="PF20924">
    <property type="entry name" value="RLIP76_Ral-bd"/>
    <property type="match status" value="1"/>
</dbReference>
<proteinExistence type="predicted"/>
<protein>
    <recommendedName>
        <fullName evidence="4">Rho-GAP domain-containing protein</fullName>
    </recommendedName>
</protein>
<keyword evidence="1" id="KW-0343">GTPase activation</keyword>
<dbReference type="InterPro" id="IPR049041">
    <property type="entry name" value="RalBP1-like_Ral-bd"/>
</dbReference>
<dbReference type="PANTHER" id="PTHR12783">
    <property type="entry name" value="RALA BINDING PROTEIN 1 RALBP1"/>
    <property type="match status" value="1"/>
</dbReference>
<dbReference type="InterPro" id="IPR039767">
    <property type="entry name" value="RALBP1"/>
</dbReference>
<dbReference type="Gene3D" id="1.10.555.10">
    <property type="entry name" value="Rho GTPase activation protein"/>
    <property type="match status" value="1"/>
</dbReference>
<dbReference type="InterPro" id="IPR000198">
    <property type="entry name" value="RhoGAP_dom"/>
</dbReference>
<dbReference type="HOGENOM" id="CLU_028068_1_0_1"/>
<dbReference type="EMBL" id="EAAA01002354">
    <property type="status" value="NOT_ANNOTATED_CDS"/>
    <property type="molecule type" value="Genomic_DNA"/>
</dbReference>
<feature type="compositionally biased region" description="Acidic residues" evidence="3">
    <location>
        <begin position="1"/>
        <end position="11"/>
    </location>
</feature>
<organism evidence="5 6">
    <name type="scientific">Ciona intestinalis</name>
    <name type="common">Transparent sea squirt</name>
    <name type="synonym">Ascidia intestinalis</name>
    <dbReference type="NCBI Taxonomy" id="7719"/>
    <lineage>
        <taxon>Eukaryota</taxon>
        <taxon>Metazoa</taxon>
        <taxon>Chordata</taxon>
        <taxon>Tunicata</taxon>
        <taxon>Ascidiacea</taxon>
        <taxon>Phlebobranchia</taxon>
        <taxon>Cionidae</taxon>
        <taxon>Ciona</taxon>
    </lineage>
</organism>
<evidence type="ECO:0000313" key="5">
    <source>
        <dbReference type="Ensembl" id="ENSCINP00000014118.3"/>
    </source>
</evidence>
<dbReference type="GO" id="GO:0016020">
    <property type="term" value="C:membrane"/>
    <property type="evidence" value="ECO:0000318"/>
    <property type="project" value="GO_Central"/>
</dbReference>